<feature type="transmembrane region" description="Helical" evidence="1">
    <location>
        <begin position="36"/>
        <end position="56"/>
    </location>
</feature>
<reference evidence="3" key="1">
    <citation type="submission" date="2016-11" db="EMBL/GenBank/DDBJ databases">
        <authorList>
            <person name="Varghese N."/>
            <person name="Submissions S."/>
        </authorList>
    </citation>
    <scope>NUCLEOTIDE SEQUENCE [LARGE SCALE GENOMIC DNA]</scope>
    <source>
        <strain evidence="3">DSM 10349</strain>
    </source>
</reference>
<feature type="transmembrane region" description="Helical" evidence="1">
    <location>
        <begin position="62"/>
        <end position="83"/>
    </location>
</feature>
<gene>
    <name evidence="2" type="ORF">SAMN02745123_01626</name>
</gene>
<keyword evidence="1" id="KW-1133">Transmembrane helix</keyword>
<dbReference type="STRING" id="1121421.SAMN02745123_01626"/>
<dbReference type="Proteomes" id="UP000183997">
    <property type="component" value="Unassembled WGS sequence"/>
</dbReference>
<feature type="transmembrane region" description="Helical" evidence="1">
    <location>
        <begin position="125"/>
        <end position="144"/>
    </location>
</feature>
<feature type="transmembrane region" description="Helical" evidence="1">
    <location>
        <begin position="95"/>
        <end position="113"/>
    </location>
</feature>
<organism evidence="2 3">
    <name type="scientific">Desulforamulus aeronauticus DSM 10349</name>
    <dbReference type="NCBI Taxonomy" id="1121421"/>
    <lineage>
        <taxon>Bacteria</taxon>
        <taxon>Bacillati</taxon>
        <taxon>Bacillota</taxon>
        <taxon>Clostridia</taxon>
        <taxon>Eubacteriales</taxon>
        <taxon>Peptococcaceae</taxon>
        <taxon>Desulforamulus</taxon>
    </lineage>
</organism>
<evidence type="ECO:0000313" key="2">
    <source>
        <dbReference type="EMBL" id="SHK37514.1"/>
    </source>
</evidence>
<feature type="transmembrane region" description="Helical" evidence="1">
    <location>
        <begin position="6"/>
        <end position="24"/>
    </location>
</feature>
<evidence type="ECO:0000256" key="1">
    <source>
        <dbReference type="SAM" id="Phobius"/>
    </source>
</evidence>
<sequence>MEFLQTWINPLYAVILWILVFILIKPPRIKELLPVGIIAGIILFVVEYVLISLGLMQFNKGWILVAGVPLFNPIWGIAAGILVMQYMKQDFSKKIPMILFFTIIVEIAVYVAIEVGNMSLLGRYNLFYDFLVNFVVIVVLTHLAEGLYGQRIYRKDLTRI</sequence>
<protein>
    <submittedName>
        <fullName evidence="2">Uncharacterized protein</fullName>
    </submittedName>
</protein>
<keyword evidence="3" id="KW-1185">Reference proteome</keyword>
<accession>A0A1M6RYE4</accession>
<keyword evidence="1" id="KW-0812">Transmembrane</keyword>
<keyword evidence="1" id="KW-0472">Membrane</keyword>
<proteinExistence type="predicted"/>
<name>A0A1M6RYE4_9FIRM</name>
<dbReference type="AlphaFoldDB" id="A0A1M6RYE4"/>
<dbReference type="EMBL" id="FRAR01000012">
    <property type="protein sequence ID" value="SHK37514.1"/>
    <property type="molecule type" value="Genomic_DNA"/>
</dbReference>
<dbReference type="RefSeq" id="WP_072912890.1">
    <property type="nucleotide sequence ID" value="NZ_FRAR01000012.1"/>
</dbReference>
<dbReference type="OrthoDB" id="9921655at2"/>
<evidence type="ECO:0000313" key="3">
    <source>
        <dbReference type="Proteomes" id="UP000183997"/>
    </source>
</evidence>